<dbReference type="EMBL" id="HACM01001546">
    <property type="protein sequence ID" value="CRZ01988.1"/>
    <property type="molecule type" value="Transcribed_RNA"/>
</dbReference>
<dbReference type="AlphaFoldDB" id="A0A0H5QJ05"/>
<reference evidence="1" key="1">
    <citation type="submission" date="2015-04" db="EMBL/GenBank/DDBJ databases">
        <title>The genome sequence of the plant pathogenic Rhizarian Plasmodiophora brassicae reveals insights in its biotrophic life cycle and the origin of chitin synthesis.</title>
        <authorList>
            <person name="Schwelm A."/>
            <person name="Fogelqvist J."/>
            <person name="Knaust A."/>
            <person name="Julke S."/>
            <person name="Lilja T."/>
            <person name="Dhandapani V."/>
            <person name="Bonilla-Rosso G."/>
            <person name="Karlsson M."/>
            <person name="Shevchenko A."/>
            <person name="Choi S.R."/>
            <person name="Kim H.G."/>
            <person name="Park J.Y."/>
            <person name="Lim Y.P."/>
            <person name="Ludwig-Muller J."/>
            <person name="Dixelius C."/>
        </authorList>
    </citation>
    <scope>NUCLEOTIDE SEQUENCE</scope>
    <source>
        <tissue evidence="1">Potato root galls</tissue>
    </source>
</reference>
<sequence length="244" mass="27547">MKFLMIVKGLQSATAAHGCPICTKCKKMPKAKNRRVVPPGGWQCACDDGIGTCLHWKGPGTPRSQVLSDEIVGNVSSNRPYEHFGFHQVAPIRSIDWGHIMLDPLHANLRFTDVIMGAIFESLRATVSLPVGSARSNLLKLLEEQMCCEFFRASGQRFTVYRKQQTNYDSGDVSFSSLWNSNRVKLFANLRLDNVTSIDDWPDMLAWQLICQDSVTYYKQISRPEPFGCEDDIDCIQVFSAIRY</sequence>
<protein>
    <submittedName>
        <fullName evidence="1">Uncharacterized protein</fullName>
    </submittedName>
</protein>
<organism evidence="1">
    <name type="scientific">Spongospora subterranea</name>
    <dbReference type="NCBI Taxonomy" id="70186"/>
    <lineage>
        <taxon>Eukaryota</taxon>
        <taxon>Sar</taxon>
        <taxon>Rhizaria</taxon>
        <taxon>Endomyxa</taxon>
        <taxon>Phytomyxea</taxon>
        <taxon>Plasmodiophorida</taxon>
        <taxon>Plasmodiophoridae</taxon>
        <taxon>Spongospora</taxon>
    </lineage>
</organism>
<accession>A0A0H5QJ05</accession>
<name>A0A0H5QJ05_9EUKA</name>
<proteinExistence type="predicted"/>
<evidence type="ECO:0000313" key="1">
    <source>
        <dbReference type="EMBL" id="CRZ01988.1"/>
    </source>
</evidence>